<accession>A0A2J9VKK3</accession>
<dbReference type="AlphaFoldDB" id="A0A2J9VKK3"/>
<evidence type="ECO:0000313" key="2">
    <source>
        <dbReference type="EMBL" id="PNM64307.1"/>
    </source>
</evidence>
<proteinExistence type="predicted"/>
<evidence type="ECO:0008006" key="4">
    <source>
        <dbReference type="Google" id="ProtNLM"/>
    </source>
</evidence>
<name>A0A2J9VKK3_VIBMI</name>
<comment type="caution">
    <text evidence="2">The sequence shown here is derived from an EMBL/GenBank/DDBJ whole genome shotgun (WGS) entry which is preliminary data.</text>
</comment>
<gene>
    <name evidence="2" type="ORF">AL544_005185</name>
</gene>
<feature type="chain" id="PRO_5014453967" description="DUF2190 domain-containing protein" evidence="1">
    <location>
        <begin position="43"/>
        <end position="128"/>
    </location>
</feature>
<protein>
    <recommendedName>
        <fullName evidence="4">DUF2190 domain-containing protein</fullName>
    </recommendedName>
</protein>
<organism evidence="2 3">
    <name type="scientific">Vibrio mimicus</name>
    <dbReference type="NCBI Taxonomy" id="674"/>
    <lineage>
        <taxon>Bacteria</taxon>
        <taxon>Pseudomonadati</taxon>
        <taxon>Pseudomonadota</taxon>
        <taxon>Gammaproteobacteria</taxon>
        <taxon>Vibrionales</taxon>
        <taxon>Vibrionaceae</taxon>
        <taxon>Vibrio</taxon>
    </lineage>
</organism>
<keyword evidence="3" id="KW-1185">Reference proteome</keyword>
<feature type="signal peptide" evidence="1">
    <location>
        <begin position="1"/>
        <end position="42"/>
    </location>
</feature>
<reference evidence="2" key="1">
    <citation type="submission" date="2017-12" db="EMBL/GenBank/DDBJ databases">
        <title>FDA dAtabase for Regulatory Grade micrObial Sequences (FDA-ARGOS): Supporting development and validation of Infectious Disease Dx tests.</title>
        <authorList>
            <person name="Hoffmann M."/>
            <person name="Allard M."/>
            <person name="Evans P."/>
            <person name="Brown E."/>
            <person name="Tallon L.J."/>
            <person name="Sadzewicz L."/>
            <person name="Sengamalay N."/>
            <person name="Ott S."/>
            <person name="Godinez A."/>
            <person name="Nagaraj S."/>
            <person name="Vavikolanu K."/>
            <person name="Aluvathingal J."/>
            <person name="Nadendla S."/>
            <person name="Hobson J."/>
            <person name="Sichtig H."/>
        </authorList>
    </citation>
    <scope>NUCLEOTIDE SEQUENCE [LARGE SCALE GENOMIC DNA]</scope>
    <source>
        <strain evidence="2">FDAARGOS_113</strain>
    </source>
</reference>
<dbReference type="EMBL" id="LOSJ02000001">
    <property type="protein sequence ID" value="PNM64307.1"/>
    <property type="molecule type" value="Genomic_DNA"/>
</dbReference>
<dbReference type="Proteomes" id="UP000053748">
    <property type="component" value="Unassembled WGS sequence"/>
</dbReference>
<dbReference type="RefSeq" id="WP_032479705.1">
    <property type="nucleotide sequence ID" value="NZ_CAWMSS010000002.1"/>
</dbReference>
<sequence length="128" mass="13034">MNCIAKRFGSKRAYPQKGNTQLLSGVAVFLAAGLAVAHSAAAANSLFVGVATEFSDATGLADGAMKVEVDSAEIKFANVGDITPSHVGSTAYFASANKLSSNSSTNTRVPAGVITQVDDDGVWVKPGV</sequence>
<keyword evidence="1" id="KW-0732">Signal</keyword>
<evidence type="ECO:0000256" key="1">
    <source>
        <dbReference type="SAM" id="SignalP"/>
    </source>
</evidence>
<evidence type="ECO:0000313" key="3">
    <source>
        <dbReference type="Proteomes" id="UP000053748"/>
    </source>
</evidence>
<dbReference type="OrthoDB" id="6089716at2"/>